<dbReference type="PANTHER" id="PTHR31234">
    <property type="entry name" value="LATE EMBRYOGENESIS ABUNDANT (LEA) HYDROXYPROLINE-RICH GLYCOPROTEIN FAMILY"/>
    <property type="match status" value="1"/>
</dbReference>
<keyword evidence="5" id="KW-1185">Reference proteome</keyword>
<evidence type="ECO:0000313" key="4">
    <source>
        <dbReference type="EMBL" id="KAK7272361.1"/>
    </source>
</evidence>
<evidence type="ECO:0000256" key="1">
    <source>
        <dbReference type="ARBA" id="ARBA00004370"/>
    </source>
</evidence>
<keyword evidence="2 3" id="KW-0472">Membrane</keyword>
<dbReference type="PANTHER" id="PTHR31234:SF72">
    <property type="entry name" value="NDR1_HIN1-LIKE PROTEIN 6"/>
    <property type="match status" value="1"/>
</dbReference>
<protein>
    <recommendedName>
        <fullName evidence="6">Late embryogenesis abundant protein LEA-2 subgroup domain-containing protein</fullName>
    </recommendedName>
</protein>
<comment type="subcellular location">
    <subcellularLocation>
        <location evidence="1">Membrane</location>
    </subcellularLocation>
</comment>
<dbReference type="SUPFAM" id="SSF117070">
    <property type="entry name" value="LEA14-like"/>
    <property type="match status" value="1"/>
</dbReference>
<evidence type="ECO:0000256" key="3">
    <source>
        <dbReference type="SAM" id="Phobius"/>
    </source>
</evidence>
<sequence>MTSDDYVPKKYTSLESQGYAGSPSHGGYAPRQHSLGRSSVCCGCLRCCCCCCSCCRCCICSILIILLILVALVLGLYYLIKPIIPSYNVESFKVVTFDVKNSNRVYTDIVVVMKAENPNEGVGLDYLENEIRLIYAGTQLSSGQFPSFLQPGKNISMLNVELKGEAEFDDELQNKFIQDDQAEYIPLLITVRLPIRLVLDDLIHLKKFVVYVNCSLIIDQVDPKKQPNILEKHFTYAVEF</sequence>
<dbReference type="AlphaFoldDB" id="A0AAN9FBU5"/>
<keyword evidence="3" id="KW-1133">Transmembrane helix</keyword>
<gene>
    <name evidence="4" type="ORF">RJT34_28899</name>
</gene>
<evidence type="ECO:0000256" key="2">
    <source>
        <dbReference type="ARBA" id="ARBA00023136"/>
    </source>
</evidence>
<feature type="transmembrane region" description="Helical" evidence="3">
    <location>
        <begin position="61"/>
        <end position="80"/>
    </location>
</feature>
<reference evidence="4 5" key="1">
    <citation type="submission" date="2024-01" db="EMBL/GenBank/DDBJ databases">
        <title>The genomes of 5 underutilized Papilionoideae crops provide insights into root nodulation and disease resistance.</title>
        <authorList>
            <person name="Yuan L."/>
        </authorList>
    </citation>
    <scope>NUCLEOTIDE SEQUENCE [LARGE SCALE GENOMIC DNA]</scope>
    <source>
        <strain evidence="4">LY-2023</strain>
        <tissue evidence="4">Leaf</tissue>
    </source>
</reference>
<proteinExistence type="predicted"/>
<keyword evidence="3" id="KW-0812">Transmembrane</keyword>
<evidence type="ECO:0008006" key="6">
    <source>
        <dbReference type="Google" id="ProtNLM"/>
    </source>
</evidence>
<comment type="caution">
    <text evidence="4">The sequence shown here is derived from an EMBL/GenBank/DDBJ whole genome shotgun (WGS) entry which is preliminary data.</text>
</comment>
<dbReference type="GO" id="GO:0005886">
    <property type="term" value="C:plasma membrane"/>
    <property type="evidence" value="ECO:0007669"/>
    <property type="project" value="TreeGrafter"/>
</dbReference>
<dbReference type="GO" id="GO:0098542">
    <property type="term" value="P:defense response to other organism"/>
    <property type="evidence" value="ECO:0007669"/>
    <property type="project" value="InterPro"/>
</dbReference>
<dbReference type="Proteomes" id="UP001359559">
    <property type="component" value="Unassembled WGS sequence"/>
</dbReference>
<dbReference type="EMBL" id="JAYKXN010000007">
    <property type="protein sequence ID" value="KAK7272361.1"/>
    <property type="molecule type" value="Genomic_DNA"/>
</dbReference>
<name>A0AAN9FBU5_CLITE</name>
<evidence type="ECO:0000313" key="5">
    <source>
        <dbReference type="Proteomes" id="UP001359559"/>
    </source>
</evidence>
<accession>A0AAN9FBU5</accession>
<dbReference type="InterPro" id="IPR044839">
    <property type="entry name" value="NDR1-like"/>
</dbReference>
<organism evidence="4 5">
    <name type="scientific">Clitoria ternatea</name>
    <name type="common">Butterfly pea</name>
    <dbReference type="NCBI Taxonomy" id="43366"/>
    <lineage>
        <taxon>Eukaryota</taxon>
        <taxon>Viridiplantae</taxon>
        <taxon>Streptophyta</taxon>
        <taxon>Embryophyta</taxon>
        <taxon>Tracheophyta</taxon>
        <taxon>Spermatophyta</taxon>
        <taxon>Magnoliopsida</taxon>
        <taxon>eudicotyledons</taxon>
        <taxon>Gunneridae</taxon>
        <taxon>Pentapetalae</taxon>
        <taxon>rosids</taxon>
        <taxon>fabids</taxon>
        <taxon>Fabales</taxon>
        <taxon>Fabaceae</taxon>
        <taxon>Papilionoideae</taxon>
        <taxon>50 kb inversion clade</taxon>
        <taxon>NPAAA clade</taxon>
        <taxon>indigoferoid/millettioid clade</taxon>
        <taxon>Phaseoleae</taxon>
        <taxon>Clitoria</taxon>
    </lineage>
</organism>